<evidence type="ECO:0000313" key="9">
    <source>
        <dbReference type="Proteomes" id="UP000217676"/>
    </source>
</evidence>
<keyword evidence="2 6" id="KW-0812">Transmembrane</keyword>
<gene>
    <name evidence="8" type="ORF">SLA_0495</name>
</gene>
<evidence type="ECO:0000313" key="8">
    <source>
        <dbReference type="EMBL" id="BAU81450.1"/>
    </source>
</evidence>
<feature type="transmembrane region" description="Helical" evidence="6">
    <location>
        <begin position="223"/>
        <end position="242"/>
    </location>
</feature>
<feature type="transmembrane region" description="Helical" evidence="6">
    <location>
        <begin position="101"/>
        <end position="125"/>
    </location>
</feature>
<reference evidence="8 9" key="1">
    <citation type="journal article" date="2016" name="Genome Announc.">
        <title>Complete Genome Sequence of Thiostrepton-Producing Streptomyces laurentii ATCC 31255.</title>
        <authorList>
            <person name="Doi K."/>
            <person name="Fujino Y."/>
            <person name="Nagayoshi Y."/>
            <person name="Ohshima T."/>
            <person name="Ogata S."/>
        </authorList>
    </citation>
    <scope>NUCLEOTIDE SEQUENCE [LARGE SCALE GENOMIC DNA]</scope>
    <source>
        <strain evidence="8 9">ATCC 31255</strain>
    </source>
</reference>
<accession>A0A160NV45</accession>
<proteinExistence type="inferred from homology"/>
<dbReference type="PROSITE" id="PS51012">
    <property type="entry name" value="ABC_TM2"/>
    <property type="match status" value="1"/>
</dbReference>
<evidence type="ECO:0000256" key="1">
    <source>
        <dbReference type="ARBA" id="ARBA00004141"/>
    </source>
</evidence>
<dbReference type="GO" id="GO:0046677">
    <property type="term" value="P:response to antibiotic"/>
    <property type="evidence" value="ECO:0007669"/>
    <property type="project" value="UniProtKB-KW"/>
</dbReference>
<feature type="transmembrane region" description="Helical" evidence="6">
    <location>
        <begin position="137"/>
        <end position="159"/>
    </location>
</feature>
<keyword evidence="4 6" id="KW-0472">Membrane</keyword>
<dbReference type="AlphaFoldDB" id="A0A160NV45"/>
<evidence type="ECO:0000256" key="2">
    <source>
        <dbReference type="ARBA" id="ARBA00022692"/>
    </source>
</evidence>
<dbReference type="Proteomes" id="UP000217676">
    <property type="component" value="Chromosome"/>
</dbReference>
<evidence type="ECO:0000256" key="6">
    <source>
        <dbReference type="RuleBase" id="RU361157"/>
    </source>
</evidence>
<dbReference type="PANTHER" id="PTHR43229:SF2">
    <property type="entry name" value="NODULATION PROTEIN J"/>
    <property type="match status" value="1"/>
</dbReference>
<dbReference type="InterPro" id="IPR013525">
    <property type="entry name" value="ABC2_TM"/>
</dbReference>
<evidence type="ECO:0000256" key="5">
    <source>
        <dbReference type="ARBA" id="ARBA00023251"/>
    </source>
</evidence>
<comment type="similarity">
    <text evidence="6">Belongs to the ABC-2 integral membrane protein family.</text>
</comment>
<dbReference type="InterPro" id="IPR051784">
    <property type="entry name" value="Nod_factor_ABC_transporter"/>
</dbReference>
<dbReference type="EMBL" id="AP017424">
    <property type="protein sequence ID" value="BAU81450.1"/>
    <property type="molecule type" value="Genomic_DNA"/>
</dbReference>
<keyword evidence="6" id="KW-1003">Cell membrane</keyword>
<dbReference type="RefSeq" id="WP_381662650.1">
    <property type="nucleotide sequence ID" value="NZ_JBHUAE010000003.1"/>
</dbReference>
<feature type="transmembrane region" description="Helical" evidence="6">
    <location>
        <begin position="166"/>
        <end position="185"/>
    </location>
</feature>
<feature type="transmembrane region" description="Helical" evidence="6">
    <location>
        <begin position="21"/>
        <end position="40"/>
    </location>
</feature>
<dbReference type="KEGG" id="slau:SLA_0495"/>
<dbReference type="PRINTS" id="PR00164">
    <property type="entry name" value="ABC2TRNSPORT"/>
</dbReference>
<protein>
    <recommendedName>
        <fullName evidence="6">Transport permease protein</fullName>
    </recommendedName>
</protein>
<dbReference type="InterPro" id="IPR047817">
    <property type="entry name" value="ABC2_TM_bact-type"/>
</dbReference>
<feature type="domain" description="ABC transmembrane type-2" evidence="7">
    <location>
        <begin position="20"/>
        <end position="248"/>
    </location>
</feature>
<keyword evidence="9" id="KW-1185">Reference proteome</keyword>
<evidence type="ECO:0000256" key="3">
    <source>
        <dbReference type="ARBA" id="ARBA00022989"/>
    </source>
</evidence>
<evidence type="ECO:0000259" key="7">
    <source>
        <dbReference type="PROSITE" id="PS51012"/>
    </source>
</evidence>
<keyword evidence="5" id="KW-0046">Antibiotic resistance</keyword>
<dbReference type="PANTHER" id="PTHR43229">
    <property type="entry name" value="NODULATION PROTEIN J"/>
    <property type="match status" value="1"/>
</dbReference>
<evidence type="ECO:0000256" key="4">
    <source>
        <dbReference type="ARBA" id="ARBA00023136"/>
    </source>
</evidence>
<dbReference type="InterPro" id="IPR000412">
    <property type="entry name" value="ABC_2_transport"/>
</dbReference>
<dbReference type="GO" id="GO:0043190">
    <property type="term" value="C:ATP-binding cassette (ABC) transporter complex"/>
    <property type="evidence" value="ECO:0007669"/>
    <property type="project" value="InterPro"/>
</dbReference>
<dbReference type="Pfam" id="PF01061">
    <property type="entry name" value="ABC2_membrane"/>
    <property type="match status" value="1"/>
</dbReference>
<dbReference type="GO" id="GO:0140359">
    <property type="term" value="F:ABC-type transporter activity"/>
    <property type="evidence" value="ECO:0007669"/>
    <property type="project" value="InterPro"/>
</dbReference>
<sequence>MSAYSALTAAGYRAQVRDKTTVFFTFAFPLVFLVVFGLVFRGKAVEESGFSYLSYTASGVLSWGVANAAVFGIGFTLMQWRADDILRMIRMSPAPLSAVIGSRYVLALGVGLAQAVLFVGVAMLPGFGLVPASRWPLLIPVLILGITSFLLLGVTIGSIADTPESVAGIANFIMLPMAFLSGSFFPLDSMPDWLQKISLVLPLRYLNDAVSGSLTGRGDLADIGIGCVGLVVFAAIFGVLAARTFRWTKKS</sequence>
<keyword evidence="6" id="KW-0813">Transport</keyword>
<dbReference type="PIRSF" id="PIRSF006648">
    <property type="entry name" value="DrrB"/>
    <property type="match status" value="1"/>
</dbReference>
<feature type="transmembrane region" description="Helical" evidence="6">
    <location>
        <begin position="60"/>
        <end position="80"/>
    </location>
</feature>
<comment type="subcellular location">
    <subcellularLocation>
        <location evidence="6">Cell membrane</location>
        <topology evidence="6">Multi-pass membrane protein</topology>
    </subcellularLocation>
    <subcellularLocation>
        <location evidence="1">Membrane</location>
        <topology evidence="1">Multi-pass membrane protein</topology>
    </subcellularLocation>
</comment>
<name>A0A160NV45_STRLU</name>
<organism evidence="8 9">
    <name type="scientific">Streptomyces laurentii</name>
    <dbReference type="NCBI Taxonomy" id="39478"/>
    <lineage>
        <taxon>Bacteria</taxon>
        <taxon>Bacillati</taxon>
        <taxon>Actinomycetota</taxon>
        <taxon>Actinomycetes</taxon>
        <taxon>Kitasatosporales</taxon>
        <taxon>Streptomycetaceae</taxon>
        <taxon>Streptomyces</taxon>
    </lineage>
</organism>
<keyword evidence="3 6" id="KW-1133">Transmembrane helix</keyword>